<name>A0A6A6NNS8_9PEZI</name>
<accession>A0A6A6NNS8</accession>
<feature type="region of interest" description="Disordered" evidence="1">
    <location>
        <begin position="45"/>
        <end position="75"/>
    </location>
</feature>
<keyword evidence="3" id="KW-1185">Reference proteome</keyword>
<dbReference type="Proteomes" id="UP000799766">
    <property type="component" value="Unassembled WGS sequence"/>
</dbReference>
<reference evidence="2" key="1">
    <citation type="journal article" date="2020" name="Stud. Mycol.">
        <title>101 Dothideomycetes genomes: a test case for predicting lifestyles and emergence of pathogens.</title>
        <authorList>
            <person name="Haridas S."/>
            <person name="Albert R."/>
            <person name="Binder M."/>
            <person name="Bloem J."/>
            <person name="Labutti K."/>
            <person name="Salamov A."/>
            <person name="Andreopoulos B."/>
            <person name="Baker S."/>
            <person name="Barry K."/>
            <person name="Bills G."/>
            <person name="Bluhm B."/>
            <person name="Cannon C."/>
            <person name="Castanera R."/>
            <person name="Culley D."/>
            <person name="Daum C."/>
            <person name="Ezra D."/>
            <person name="Gonzalez J."/>
            <person name="Henrissat B."/>
            <person name="Kuo A."/>
            <person name="Liang C."/>
            <person name="Lipzen A."/>
            <person name="Lutzoni F."/>
            <person name="Magnuson J."/>
            <person name="Mondo S."/>
            <person name="Nolan M."/>
            <person name="Ohm R."/>
            <person name="Pangilinan J."/>
            <person name="Park H.-J."/>
            <person name="Ramirez L."/>
            <person name="Alfaro M."/>
            <person name="Sun H."/>
            <person name="Tritt A."/>
            <person name="Yoshinaga Y."/>
            <person name="Zwiers L.-H."/>
            <person name="Turgeon B."/>
            <person name="Goodwin S."/>
            <person name="Spatafora J."/>
            <person name="Crous P."/>
            <person name="Grigoriev I."/>
        </authorList>
    </citation>
    <scope>NUCLEOTIDE SEQUENCE</scope>
    <source>
        <strain evidence="2">ATCC 16933</strain>
    </source>
</reference>
<gene>
    <name evidence="2" type="ORF">BDY21DRAFT_145486</name>
</gene>
<dbReference type="EMBL" id="MU001700">
    <property type="protein sequence ID" value="KAF2453034.1"/>
    <property type="molecule type" value="Genomic_DNA"/>
</dbReference>
<protein>
    <submittedName>
        <fullName evidence="2">Uncharacterized protein</fullName>
    </submittedName>
</protein>
<proteinExistence type="predicted"/>
<feature type="compositionally biased region" description="Basic residues" evidence="1">
    <location>
        <begin position="55"/>
        <end position="65"/>
    </location>
</feature>
<evidence type="ECO:0000313" key="3">
    <source>
        <dbReference type="Proteomes" id="UP000799766"/>
    </source>
</evidence>
<organism evidence="2 3">
    <name type="scientific">Lineolata rhizophorae</name>
    <dbReference type="NCBI Taxonomy" id="578093"/>
    <lineage>
        <taxon>Eukaryota</taxon>
        <taxon>Fungi</taxon>
        <taxon>Dikarya</taxon>
        <taxon>Ascomycota</taxon>
        <taxon>Pezizomycotina</taxon>
        <taxon>Dothideomycetes</taxon>
        <taxon>Dothideomycetes incertae sedis</taxon>
        <taxon>Lineolatales</taxon>
        <taxon>Lineolataceae</taxon>
        <taxon>Lineolata</taxon>
    </lineage>
</organism>
<sequence>MGQAFVEIIAQPLCNAESESQQRCFSESQRRAQVLGWKARPCRPPVSGCRESRLRSRNARGKQRRSGVGGAEGRSSPLLVAGAIGALSNSVHASPLDWNALPVHDVSASPADIAESCRCRRRASIRRTDRARNRAGFWERGLLPRWLDVVTR</sequence>
<evidence type="ECO:0000313" key="2">
    <source>
        <dbReference type="EMBL" id="KAF2453034.1"/>
    </source>
</evidence>
<dbReference type="AlphaFoldDB" id="A0A6A6NNS8"/>
<evidence type="ECO:0000256" key="1">
    <source>
        <dbReference type="SAM" id="MobiDB-lite"/>
    </source>
</evidence>